<dbReference type="AlphaFoldDB" id="M0AGN6"/>
<accession>M0AGN6</accession>
<keyword evidence="2" id="KW-1185">Reference proteome</keyword>
<protein>
    <submittedName>
        <fullName evidence="1">Uncharacterized protein</fullName>
    </submittedName>
</protein>
<organism evidence="1 2">
    <name type="scientific">Natrialba asiatica (strain ATCC 700177 / DSM 12278 / JCM 9576 / FERM P-10747 / NBRC 102637 / 172P1)</name>
    <dbReference type="NCBI Taxonomy" id="29540"/>
    <lineage>
        <taxon>Archaea</taxon>
        <taxon>Methanobacteriati</taxon>
        <taxon>Methanobacteriota</taxon>
        <taxon>Stenosarchaea group</taxon>
        <taxon>Halobacteria</taxon>
        <taxon>Halobacteriales</taxon>
        <taxon>Natrialbaceae</taxon>
        <taxon>Natrialba</taxon>
    </lineage>
</organism>
<dbReference type="STRING" id="29540.C481_18180"/>
<sequence>MTQDTLQFVHADSPPATDGVRVFDSLTRPLLGTEFTFRIIGSSHYVSAPSYEFYELSTCKPASVVGRDGTAISLNPDRPSRRLVFETDALRCVTVVDHRPLSAFPRDRYLSQHDSFDLAYSFDGEAEAVTTIELDEGGYETYHTYPEFELALYTQTALTRK</sequence>
<dbReference type="RefSeq" id="WP_006110738.1">
    <property type="nucleotide sequence ID" value="NZ_AOIO01000040.1"/>
</dbReference>
<dbReference type="Pfam" id="PF10936">
    <property type="entry name" value="DUF2617"/>
    <property type="match status" value="1"/>
</dbReference>
<dbReference type="InterPro" id="IPR024486">
    <property type="entry name" value="DUF2617"/>
</dbReference>
<dbReference type="Proteomes" id="UP000011554">
    <property type="component" value="Unassembled WGS sequence"/>
</dbReference>
<comment type="caution">
    <text evidence="1">The sequence shown here is derived from an EMBL/GenBank/DDBJ whole genome shotgun (WGS) entry which is preliminary data.</text>
</comment>
<dbReference type="eggNOG" id="arCOG06376">
    <property type="taxonomic scope" value="Archaea"/>
</dbReference>
<gene>
    <name evidence="1" type="ORF">C481_18180</name>
</gene>
<name>M0AGN6_NATA1</name>
<dbReference type="PATRIC" id="fig|29540.5.peg.3704"/>
<proteinExistence type="predicted"/>
<dbReference type="OrthoDB" id="183583at2157"/>
<dbReference type="EMBL" id="AOIO01000040">
    <property type="protein sequence ID" value="ELY97890.1"/>
    <property type="molecule type" value="Genomic_DNA"/>
</dbReference>
<reference evidence="1 2" key="1">
    <citation type="journal article" date="2014" name="PLoS Genet.">
        <title>Phylogenetically driven sequencing of extremely halophilic archaea reveals strategies for static and dynamic osmo-response.</title>
        <authorList>
            <person name="Becker E.A."/>
            <person name="Seitzer P.M."/>
            <person name="Tritt A."/>
            <person name="Larsen D."/>
            <person name="Krusor M."/>
            <person name="Yao A.I."/>
            <person name="Wu D."/>
            <person name="Madern D."/>
            <person name="Eisen J.A."/>
            <person name="Darling A.E."/>
            <person name="Facciotti M.T."/>
        </authorList>
    </citation>
    <scope>NUCLEOTIDE SEQUENCE [LARGE SCALE GENOMIC DNA]</scope>
    <source>
        <strain evidence="1 2">DSM 12278</strain>
    </source>
</reference>
<evidence type="ECO:0000313" key="2">
    <source>
        <dbReference type="Proteomes" id="UP000011554"/>
    </source>
</evidence>
<evidence type="ECO:0000313" key="1">
    <source>
        <dbReference type="EMBL" id="ELY97890.1"/>
    </source>
</evidence>